<dbReference type="AlphaFoldDB" id="A0A0E9U315"/>
<name>A0A0E9U315_ANGAN</name>
<reference evidence="1" key="2">
    <citation type="journal article" date="2015" name="Fish Shellfish Immunol.">
        <title>Early steps in the European eel (Anguilla anguilla)-Vibrio vulnificus interaction in the gills: Role of the RtxA13 toxin.</title>
        <authorList>
            <person name="Callol A."/>
            <person name="Pajuelo D."/>
            <person name="Ebbesson L."/>
            <person name="Teles M."/>
            <person name="MacKenzie S."/>
            <person name="Amaro C."/>
        </authorList>
    </citation>
    <scope>NUCLEOTIDE SEQUENCE</scope>
</reference>
<accession>A0A0E9U315</accession>
<evidence type="ECO:0000313" key="1">
    <source>
        <dbReference type="EMBL" id="JAH60211.1"/>
    </source>
</evidence>
<proteinExistence type="predicted"/>
<organism evidence="1">
    <name type="scientific">Anguilla anguilla</name>
    <name type="common">European freshwater eel</name>
    <name type="synonym">Muraena anguilla</name>
    <dbReference type="NCBI Taxonomy" id="7936"/>
    <lineage>
        <taxon>Eukaryota</taxon>
        <taxon>Metazoa</taxon>
        <taxon>Chordata</taxon>
        <taxon>Craniata</taxon>
        <taxon>Vertebrata</taxon>
        <taxon>Euteleostomi</taxon>
        <taxon>Actinopterygii</taxon>
        <taxon>Neopterygii</taxon>
        <taxon>Teleostei</taxon>
        <taxon>Anguilliformes</taxon>
        <taxon>Anguillidae</taxon>
        <taxon>Anguilla</taxon>
    </lineage>
</organism>
<dbReference type="EMBL" id="GBXM01048366">
    <property type="protein sequence ID" value="JAH60211.1"/>
    <property type="molecule type" value="Transcribed_RNA"/>
</dbReference>
<protein>
    <submittedName>
        <fullName evidence="1">Uncharacterized protein</fullName>
    </submittedName>
</protein>
<sequence length="40" mass="4456">MSQHVLPLSPTEGVCSSGKVTSNHTLYNSTIRSRTMVLHW</sequence>
<reference evidence="1" key="1">
    <citation type="submission" date="2014-11" db="EMBL/GenBank/DDBJ databases">
        <authorList>
            <person name="Amaro Gonzalez C."/>
        </authorList>
    </citation>
    <scope>NUCLEOTIDE SEQUENCE</scope>
</reference>